<keyword evidence="1" id="KW-0732">Signal</keyword>
<dbReference type="RefSeq" id="WP_129225793.1">
    <property type="nucleotide sequence ID" value="NZ_SDOZ01000002.1"/>
</dbReference>
<keyword evidence="3" id="KW-1185">Reference proteome</keyword>
<proteinExistence type="predicted"/>
<dbReference type="OrthoDB" id="2502471at2"/>
<sequence>MKKKLVSLLTALLLCVSAACMSACGGDTMTDIRRGMDEYSFTKASFSATDRVGRKITPMHKEKTDHERYVGVFYFLWLGTHLSSAGVYDVTKLQKTAEGAAAVFDASYRLGQKVPNTVNAEEGYPDGMESPTNYVHWTNEPLYGYYNTADDWVVARHMELLTMAGVDFIFFDTTNEYDYAENEHTGFVSDPSDPKNVQLSRPTYAVLDTILELSDQGWDVPQVVFYTNNKSGERVKEIYEDFYASGKYDSIWFAPFGKPMIVGTTDKNKGTDQTGDNRVDISADMQEYFDVRESQWPNQASQSNGFPWMDWSEGNQNFYFEDNKVMNVNVAQHGSSETSYSAYTHYGRPADGRSSRGWNEAEFSIDEDWESGKNIEDQWDSVFRYEENGKEVEMVTVSAWNEWLAWKYNPAGDSILYVDNFNNQFSRDLEMDRDYYQDNFYLQLVRNVRKYKYGAAKDDYEWEEKTVSSLSDFDKVQAKYKDFVGDARVRDFYGFDIRTGSKEANLLGSWYTDTSNRNDIVETAIVHDGKNVYLRIQTKDDITPYAGGENWMNVLVKTKASTAENSWEGYNFIINRAPVDGKASVDMSVGGWNWKNVGAADMKIEKNQMMITIPLAMLGLSAENFVFEFKVADNVTQYTDIMDYYISGDSAPIGRLNYAYGY</sequence>
<comment type="caution">
    <text evidence="2">The sequence shown here is derived from an EMBL/GenBank/DDBJ whole genome shotgun (WGS) entry which is preliminary data.</text>
</comment>
<gene>
    <name evidence="2" type="ORF">ESZ91_07655</name>
</gene>
<dbReference type="PROSITE" id="PS51257">
    <property type="entry name" value="PROKAR_LIPOPROTEIN"/>
    <property type="match status" value="1"/>
</dbReference>
<reference evidence="2 3" key="1">
    <citation type="journal article" date="2019" name="Gut">
        <title>Antibiotics-induced monodominance of a novel gut bacterial order.</title>
        <authorList>
            <person name="Hildebrand F."/>
            <person name="Moitinho-Silva L."/>
            <person name="Blasche S."/>
            <person name="Jahn M.T."/>
            <person name="Gossmann T.I."/>
            <person name="Heuerta-Cepas J."/>
            <person name="Hercog R."/>
            <person name="Luetge M."/>
            <person name="Bahram M."/>
            <person name="Pryszlak A."/>
            <person name="Alves R.J."/>
            <person name="Waszak S.M."/>
            <person name="Zhu A."/>
            <person name="Ye L."/>
            <person name="Costea P.I."/>
            <person name="Aalvink S."/>
            <person name="Belzer C."/>
            <person name="Forslund S.K."/>
            <person name="Sunagawa S."/>
            <person name="Hentschel U."/>
            <person name="Merten C."/>
            <person name="Patil K.R."/>
            <person name="Benes V."/>
            <person name="Bork P."/>
        </authorList>
    </citation>
    <scope>NUCLEOTIDE SEQUENCE [LARGE SCALE GENOMIC DNA]</scope>
    <source>
        <strain evidence="2 3">HDS1380</strain>
    </source>
</reference>
<dbReference type="Proteomes" id="UP000291269">
    <property type="component" value="Unassembled WGS sequence"/>
</dbReference>
<accession>A0A4Q2KE08</accession>
<evidence type="ECO:0000256" key="1">
    <source>
        <dbReference type="SAM" id="SignalP"/>
    </source>
</evidence>
<name>A0A4Q2KE08_9FIRM</name>
<evidence type="ECO:0000313" key="3">
    <source>
        <dbReference type="Proteomes" id="UP000291269"/>
    </source>
</evidence>
<organism evidence="2 3">
    <name type="scientific">Candidatus Borkfalkia ceftriaxoniphila</name>
    <dbReference type="NCBI Taxonomy" id="2508949"/>
    <lineage>
        <taxon>Bacteria</taxon>
        <taxon>Bacillati</taxon>
        <taxon>Bacillota</taxon>
        <taxon>Clostridia</taxon>
        <taxon>Christensenellales</taxon>
        <taxon>Christensenellaceae</taxon>
        <taxon>Candidatus Borkfalkia</taxon>
    </lineage>
</organism>
<feature type="signal peptide" evidence="1">
    <location>
        <begin position="1"/>
        <end position="22"/>
    </location>
</feature>
<dbReference type="AlphaFoldDB" id="A0A4Q2KE08"/>
<dbReference type="Gene3D" id="3.20.20.80">
    <property type="entry name" value="Glycosidases"/>
    <property type="match status" value="1"/>
</dbReference>
<protein>
    <submittedName>
        <fullName evidence="2">Uncharacterized protein</fullName>
    </submittedName>
</protein>
<feature type="chain" id="PRO_5038569345" evidence="1">
    <location>
        <begin position="23"/>
        <end position="662"/>
    </location>
</feature>
<evidence type="ECO:0000313" key="2">
    <source>
        <dbReference type="EMBL" id="RXZ62259.1"/>
    </source>
</evidence>
<dbReference type="EMBL" id="SDOZ01000002">
    <property type="protein sequence ID" value="RXZ62259.1"/>
    <property type="molecule type" value="Genomic_DNA"/>
</dbReference>